<keyword evidence="3" id="KW-1185">Reference proteome</keyword>
<reference evidence="2 3" key="1">
    <citation type="journal article" date="2013" name="Nat. Commun.">
        <title>Genome analysis reveals insights into physiology and longevity of the Brandt's bat Myotis brandtii.</title>
        <authorList>
            <person name="Seim I."/>
            <person name="Fang X."/>
            <person name="Xiong Z."/>
            <person name="Lobanov A.V."/>
            <person name="Huang Z."/>
            <person name="Ma S."/>
            <person name="Feng Y."/>
            <person name="Turanov A.A."/>
            <person name="Zhu Y."/>
            <person name="Lenz T.L."/>
            <person name="Gerashchenko M.V."/>
            <person name="Fan D."/>
            <person name="Hee Yim S."/>
            <person name="Yao X."/>
            <person name="Jordan D."/>
            <person name="Xiong Y."/>
            <person name="Ma Y."/>
            <person name="Lyapunov A.N."/>
            <person name="Chen G."/>
            <person name="Kulakova O.I."/>
            <person name="Sun Y."/>
            <person name="Lee S.G."/>
            <person name="Bronson R.T."/>
            <person name="Moskalev A.A."/>
            <person name="Sunyaev S.R."/>
            <person name="Zhang G."/>
            <person name="Krogh A."/>
            <person name="Wang J."/>
            <person name="Gladyshev V.N."/>
        </authorList>
    </citation>
    <scope>NUCLEOTIDE SEQUENCE [LARGE SCALE GENOMIC DNA]</scope>
</reference>
<gene>
    <name evidence="2" type="ORF">D623_10035289</name>
</gene>
<proteinExistence type="predicted"/>
<evidence type="ECO:0000313" key="3">
    <source>
        <dbReference type="Proteomes" id="UP000052978"/>
    </source>
</evidence>
<organism evidence="2 3">
    <name type="scientific">Myotis brandtii</name>
    <name type="common">Brandt's bat</name>
    <dbReference type="NCBI Taxonomy" id="109478"/>
    <lineage>
        <taxon>Eukaryota</taxon>
        <taxon>Metazoa</taxon>
        <taxon>Chordata</taxon>
        <taxon>Craniata</taxon>
        <taxon>Vertebrata</taxon>
        <taxon>Euteleostomi</taxon>
        <taxon>Mammalia</taxon>
        <taxon>Eutheria</taxon>
        <taxon>Laurasiatheria</taxon>
        <taxon>Chiroptera</taxon>
        <taxon>Yangochiroptera</taxon>
        <taxon>Vespertilionidae</taxon>
        <taxon>Myotis</taxon>
    </lineage>
</organism>
<evidence type="ECO:0000256" key="1">
    <source>
        <dbReference type="SAM" id="MobiDB-lite"/>
    </source>
</evidence>
<dbReference type="EMBL" id="KE161800">
    <property type="protein sequence ID" value="EPQ05420.1"/>
    <property type="molecule type" value="Genomic_DNA"/>
</dbReference>
<dbReference type="Proteomes" id="UP000052978">
    <property type="component" value="Unassembled WGS sequence"/>
</dbReference>
<dbReference type="AlphaFoldDB" id="S7MPW5"/>
<sequence length="59" mass="6829">MNKLSEPGCLAWAVPLSQRCDDRQEEGESGLCVPQQEDTVKERRETEMLKLHSSLKRER</sequence>
<evidence type="ECO:0000313" key="2">
    <source>
        <dbReference type="EMBL" id="EPQ05420.1"/>
    </source>
</evidence>
<protein>
    <submittedName>
        <fullName evidence="2">Uncharacterized protein</fullName>
    </submittedName>
</protein>
<feature type="region of interest" description="Disordered" evidence="1">
    <location>
        <begin position="23"/>
        <end position="59"/>
    </location>
</feature>
<accession>S7MPW5</accession>
<name>S7MPW5_MYOBR</name>
<feature type="compositionally biased region" description="Basic and acidic residues" evidence="1">
    <location>
        <begin position="38"/>
        <end position="59"/>
    </location>
</feature>